<proteinExistence type="predicted"/>
<dbReference type="InterPro" id="IPR012340">
    <property type="entry name" value="NA-bd_OB-fold"/>
</dbReference>
<dbReference type="OrthoDB" id="5378679at2759"/>
<sequence length="267" mass="29414">MDGFAQHSLIFHETLVSSQIAAGTDDHTVSSSSFMNTSFASMSSKIESQSHGDSQAPILQVPSTLTMTALSSLPSADALRAIYPQTPTHNLLCVLTTQPEDREILVKKGKYRMHLREVTVADDTRSDFKVSFWSRPSQKDDAQNVLFNTLSRLKVGDILLLRNIALNAFRDNVYGQSLNLSITRARTTVEVLMSDGSISSHQLDALPATIVGPFMKVKKWAKTHVAPDIRALRKRKQPDSSEISAAQSRARHEAHDSSLPPDTMEGI</sequence>
<protein>
    <recommendedName>
        <fullName evidence="4">Nucleic acid-binding protein</fullName>
    </recommendedName>
</protein>
<dbReference type="EMBL" id="MU006781">
    <property type="protein sequence ID" value="KAF2642759.1"/>
    <property type="molecule type" value="Genomic_DNA"/>
</dbReference>
<gene>
    <name evidence="2" type="ORF">P280DRAFT_396093</name>
</gene>
<dbReference type="AlphaFoldDB" id="A0A6A6S4W7"/>
<reference evidence="2" key="1">
    <citation type="journal article" date="2020" name="Stud. Mycol.">
        <title>101 Dothideomycetes genomes: a test case for predicting lifestyles and emergence of pathogens.</title>
        <authorList>
            <person name="Haridas S."/>
            <person name="Albert R."/>
            <person name="Binder M."/>
            <person name="Bloem J."/>
            <person name="Labutti K."/>
            <person name="Salamov A."/>
            <person name="Andreopoulos B."/>
            <person name="Baker S."/>
            <person name="Barry K."/>
            <person name="Bills G."/>
            <person name="Bluhm B."/>
            <person name="Cannon C."/>
            <person name="Castanera R."/>
            <person name="Culley D."/>
            <person name="Daum C."/>
            <person name="Ezra D."/>
            <person name="Gonzalez J."/>
            <person name="Henrissat B."/>
            <person name="Kuo A."/>
            <person name="Liang C."/>
            <person name="Lipzen A."/>
            <person name="Lutzoni F."/>
            <person name="Magnuson J."/>
            <person name="Mondo S."/>
            <person name="Nolan M."/>
            <person name="Ohm R."/>
            <person name="Pangilinan J."/>
            <person name="Park H.-J."/>
            <person name="Ramirez L."/>
            <person name="Alfaro M."/>
            <person name="Sun H."/>
            <person name="Tritt A."/>
            <person name="Yoshinaga Y."/>
            <person name="Zwiers L.-H."/>
            <person name="Turgeon B."/>
            <person name="Goodwin S."/>
            <person name="Spatafora J."/>
            <person name="Crous P."/>
            <person name="Grigoriev I."/>
        </authorList>
    </citation>
    <scope>NUCLEOTIDE SEQUENCE</scope>
    <source>
        <strain evidence="2">CBS 473.64</strain>
    </source>
</reference>
<organism evidence="2 3">
    <name type="scientific">Massarina eburnea CBS 473.64</name>
    <dbReference type="NCBI Taxonomy" id="1395130"/>
    <lineage>
        <taxon>Eukaryota</taxon>
        <taxon>Fungi</taxon>
        <taxon>Dikarya</taxon>
        <taxon>Ascomycota</taxon>
        <taxon>Pezizomycotina</taxon>
        <taxon>Dothideomycetes</taxon>
        <taxon>Pleosporomycetidae</taxon>
        <taxon>Pleosporales</taxon>
        <taxon>Massarineae</taxon>
        <taxon>Massarinaceae</taxon>
        <taxon>Massarina</taxon>
    </lineage>
</organism>
<name>A0A6A6S4W7_9PLEO</name>
<evidence type="ECO:0008006" key="4">
    <source>
        <dbReference type="Google" id="ProtNLM"/>
    </source>
</evidence>
<keyword evidence="3" id="KW-1185">Reference proteome</keyword>
<dbReference type="Gene3D" id="2.40.50.140">
    <property type="entry name" value="Nucleic acid-binding proteins"/>
    <property type="match status" value="1"/>
</dbReference>
<evidence type="ECO:0000313" key="2">
    <source>
        <dbReference type="EMBL" id="KAF2642759.1"/>
    </source>
</evidence>
<feature type="region of interest" description="Disordered" evidence="1">
    <location>
        <begin position="233"/>
        <end position="267"/>
    </location>
</feature>
<evidence type="ECO:0000256" key="1">
    <source>
        <dbReference type="SAM" id="MobiDB-lite"/>
    </source>
</evidence>
<accession>A0A6A6S4W7</accession>
<dbReference type="SUPFAM" id="SSF50249">
    <property type="entry name" value="Nucleic acid-binding proteins"/>
    <property type="match status" value="1"/>
</dbReference>
<evidence type="ECO:0000313" key="3">
    <source>
        <dbReference type="Proteomes" id="UP000799753"/>
    </source>
</evidence>
<dbReference type="Proteomes" id="UP000799753">
    <property type="component" value="Unassembled WGS sequence"/>
</dbReference>